<evidence type="ECO:0000313" key="1">
    <source>
        <dbReference type="EMBL" id="AEA12212.1"/>
    </source>
</evidence>
<gene>
    <name evidence="1" type="ordered locus">TUZN_0722</name>
</gene>
<dbReference type="HOGENOM" id="CLU_544710_0_0_2"/>
<evidence type="ECO:0008006" key="3">
    <source>
        <dbReference type="Google" id="ProtNLM"/>
    </source>
</evidence>
<protein>
    <recommendedName>
        <fullName evidence="3">Thermopsin</fullName>
    </recommendedName>
</protein>
<dbReference type="OrthoDB" id="27462at2157"/>
<dbReference type="Proteomes" id="UP000008138">
    <property type="component" value="Chromosome"/>
</dbReference>
<dbReference type="KEGG" id="tuz:TUZN_0722"/>
<dbReference type="GeneID" id="10360261"/>
<accession>F2L4N4</accession>
<dbReference type="eggNOG" id="arCOG05503">
    <property type="taxonomic scope" value="Archaea"/>
</dbReference>
<dbReference type="AlphaFoldDB" id="F2L4N4"/>
<dbReference type="STRING" id="999630.TUZN_0722"/>
<evidence type="ECO:0000313" key="2">
    <source>
        <dbReference type="Proteomes" id="UP000008138"/>
    </source>
</evidence>
<dbReference type="EMBL" id="CP002590">
    <property type="protein sequence ID" value="AEA12212.1"/>
    <property type="molecule type" value="Genomic_DNA"/>
</dbReference>
<reference key="2">
    <citation type="submission" date="2011-03" db="EMBL/GenBank/DDBJ databases">
        <title>Complete genome sequence of the thermoacidophilic crenarchaeon Thermoproteus uzoniensis 768-20.</title>
        <authorList>
            <person name="Mardanov A.V."/>
            <person name="Gumerov V.M."/>
            <person name="Beletsky A.V."/>
            <person name="Prokofeva M.I."/>
            <person name="Bonch-Osmolovskaya E.A."/>
            <person name="Ravin N.V."/>
            <person name="Skryabin K.G."/>
        </authorList>
    </citation>
    <scope>NUCLEOTIDE SEQUENCE</scope>
    <source>
        <strain>768-20</strain>
    </source>
</reference>
<reference evidence="1 2" key="1">
    <citation type="journal article" date="2011" name="J. Bacteriol.">
        <title>Complete genome sequence of the thermoacidophilic crenarchaeon Thermoproteus uzoniensis 768-20.</title>
        <authorList>
            <person name="Mardanov A.V."/>
            <person name="Gumerov V.M."/>
            <person name="Beletsky A.V."/>
            <person name="Prokofeva M.I."/>
            <person name="Bonch-Osmolovskaya E.A."/>
            <person name="Ravin N.V."/>
            <person name="Skryabin K.G."/>
        </authorList>
    </citation>
    <scope>NUCLEOTIDE SEQUENCE [LARGE SCALE GENOMIC DNA]</scope>
    <source>
        <strain evidence="1 2">768-20</strain>
    </source>
</reference>
<proteinExistence type="predicted"/>
<keyword evidence="2" id="KW-1185">Reference proteome</keyword>
<organism evidence="1 2">
    <name type="scientific">Thermoproteus uzoniensis (strain 768-20)</name>
    <dbReference type="NCBI Taxonomy" id="999630"/>
    <lineage>
        <taxon>Archaea</taxon>
        <taxon>Thermoproteota</taxon>
        <taxon>Thermoprotei</taxon>
        <taxon>Thermoproteales</taxon>
        <taxon>Thermoproteaceae</taxon>
        <taxon>Thermoproteus</taxon>
    </lineage>
</organism>
<name>F2L4N4_THEU7</name>
<dbReference type="RefSeq" id="WP_013679548.1">
    <property type="nucleotide sequence ID" value="NC_015315.1"/>
</dbReference>
<sequence>MLVALYLLLNSTLSLIQVPYVPYTFSTYLGGCANVTAYLDPLSGYGISSVYVIDQYGNIQRALLAPYSTPTYVTGRICGSFLSIVVDKWRAVGPLIPVSYGTTSTYALIGTIQLNLTDGALVEVKSLYKPNVTGSFIYKVEDRSAMGVYLVKYLAYGSQIAISGYGLVNVTPISLSSKAPDYYVYVPEPGVNLSGGFPAPISGLRFAPSQIYVLGKPTVVVSQVQIPVVGQCGGTAYVSDPLARPVSVIVQLNDGETYTLQSPEFPKAVNTTLLLGINATDLAGTPLSDYNITVYPTTADGAPVGRCLVYGVPYYVAVAWHNATFYYPAALVDGYLVARTDLVKPKVVIYGWGTGEVSPRLARAGSNVTVTVYLNGTAIARYAVKAQPVISINDTNLAEVVHVVDILGSPLDSFEVIMGNLTFRGAQGAAVVIPLSSYAVIRYRGVEYTVQLGATVRLPVMTADSLVKIMAASLAAGVSTALATWVRRSDKREEVEETVDV</sequence>